<dbReference type="InterPro" id="IPR006585">
    <property type="entry name" value="FTP1"/>
</dbReference>
<evidence type="ECO:0000256" key="3">
    <source>
        <dbReference type="ARBA" id="ARBA00022723"/>
    </source>
</evidence>
<dbReference type="FunFam" id="3.40.50.410:FF:000004">
    <property type="entry name" value="collagen alpha-6(VI) chain"/>
    <property type="match status" value="1"/>
</dbReference>
<dbReference type="Proteomes" id="UP000515135">
    <property type="component" value="Unplaced"/>
</dbReference>
<feature type="coiled-coil region" evidence="10">
    <location>
        <begin position="1335"/>
        <end position="1362"/>
    </location>
</feature>
<feature type="compositionally biased region" description="Basic and acidic residues" evidence="11">
    <location>
        <begin position="1314"/>
        <end position="1330"/>
    </location>
</feature>
<evidence type="ECO:0000256" key="11">
    <source>
        <dbReference type="SAM" id="MobiDB-lite"/>
    </source>
</evidence>
<dbReference type="SUPFAM" id="SSF49785">
    <property type="entry name" value="Galactose-binding domain-like"/>
    <property type="match status" value="1"/>
</dbReference>
<dbReference type="RefSeq" id="XP_019614541.1">
    <property type="nucleotide sequence ID" value="XM_019758982.1"/>
</dbReference>
<evidence type="ECO:0000256" key="12">
    <source>
        <dbReference type="SAM" id="SignalP"/>
    </source>
</evidence>
<feature type="domain" description="C-type lectin" evidence="15">
    <location>
        <begin position="94"/>
        <end position="220"/>
    </location>
</feature>
<feature type="domain" description="C-type lectin" evidence="15">
    <location>
        <begin position="922"/>
        <end position="1036"/>
    </location>
</feature>
<dbReference type="GO" id="GO:0046872">
    <property type="term" value="F:metal ion binding"/>
    <property type="evidence" value="ECO:0007669"/>
    <property type="project" value="UniProtKB-KW"/>
</dbReference>
<feature type="domain" description="F5/8 type C" evidence="14">
    <location>
        <begin position="229"/>
        <end position="327"/>
    </location>
</feature>
<comment type="caution">
    <text evidence="9">Lacks conserved residue(s) required for the propagation of feature annotation.</text>
</comment>
<dbReference type="Pfam" id="PF22633">
    <property type="entry name" value="F5_F8_type_C_2"/>
    <property type="match status" value="1"/>
</dbReference>
<feature type="domain" description="CUB" evidence="13">
    <location>
        <begin position="1187"/>
        <end position="1293"/>
    </location>
</feature>
<dbReference type="SMART" id="SM00607">
    <property type="entry name" value="FTP"/>
    <property type="match status" value="1"/>
</dbReference>
<dbReference type="InterPro" id="IPR000421">
    <property type="entry name" value="FA58C"/>
</dbReference>
<dbReference type="FunFam" id="2.60.120.290:FF:000005">
    <property type="entry name" value="Procollagen C-endopeptidase enhancer 1"/>
    <property type="match status" value="1"/>
</dbReference>
<dbReference type="SMART" id="SM00034">
    <property type="entry name" value="CLECT"/>
    <property type="match status" value="4"/>
</dbReference>
<dbReference type="CDD" id="cd01450">
    <property type="entry name" value="vWFA_subfamily_ECM"/>
    <property type="match status" value="1"/>
</dbReference>
<dbReference type="Pfam" id="PF00431">
    <property type="entry name" value="CUB"/>
    <property type="match status" value="1"/>
</dbReference>
<feature type="compositionally biased region" description="Low complexity" evidence="11">
    <location>
        <begin position="48"/>
        <end position="57"/>
    </location>
</feature>
<organism evidence="17 18">
    <name type="scientific">Branchiostoma belcheri</name>
    <name type="common">Amphioxus</name>
    <dbReference type="NCBI Taxonomy" id="7741"/>
    <lineage>
        <taxon>Eukaryota</taxon>
        <taxon>Metazoa</taxon>
        <taxon>Chordata</taxon>
        <taxon>Cephalochordata</taxon>
        <taxon>Leptocardii</taxon>
        <taxon>Amphioxiformes</taxon>
        <taxon>Branchiostomatidae</taxon>
        <taxon>Branchiostoma</taxon>
    </lineage>
</organism>
<dbReference type="InterPro" id="IPR001304">
    <property type="entry name" value="C-type_lectin-like"/>
</dbReference>
<dbReference type="InterPro" id="IPR036465">
    <property type="entry name" value="vWFA_dom_sf"/>
</dbReference>
<dbReference type="Gene3D" id="2.60.120.260">
    <property type="entry name" value="Galactose-binding domain-like"/>
    <property type="match status" value="1"/>
</dbReference>
<dbReference type="Gene3D" id="2.60.120.290">
    <property type="entry name" value="Spermadhesin, CUB domain"/>
    <property type="match status" value="1"/>
</dbReference>
<dbReference type="PROSITE" id="PS50041">
    <property type="entry name" value="C_TYPE_LECTIN_2"/>
    <property type="match status" value="4"/>
</dbReference>
<feature type="domain" description="VWFA" evidence="16">
    <location>
        <begin position="603"/>
        <end position="771"/>
    </location>
</feature>
<reference evidence="18" key="1">
    <citation type="submission" date="2025-08" db="UniProtKB">
        <authorList>
            <consortium name="RefSeq"/>
        </authorList>
    </citation>
    <scope>IDENTIFICATION</scope>
    <source>
        <tissue evidence="18">Gonad</tissue>
    </source>
</reference>
<dbReference type="InterPro" id="IPR002035">
    <property type="entry name" value="VWF_A"/>
</dbReference>
<evidence type="ECO:0000256" key="1">
    <source>
        <dbReference type="ARBA" id="ARBA00004613"/>
    </source>
</evidence>
<evidence type="ECO:0000259" key="14">
    <source>
        <dbReference type="PROSITE" id="PS50022"/>
    </source>
</evidence>
<dbReference type="PROSITE" id="PS01180">
    <property type="entry name" value="CUB"/>
    <property type="match status" value="1"/>
</dbReference>
<dbReference type="InterPro" id="IPR016186">
    <property type="entry name" value="C-type_lectin-like/link_sf"/>
</dbReference>
<evidence type="ECO:0000256" key="10">
    <source>
        <dbReference type="SAM" id="Coils"/>
    </source>
</evidence>
<dbReference type="PROSITE" id="PS00615">
    <property type="entry name" value="C_TYPE_LECTIN_1"/>
    <property type="match status" value="2"/>
</dbReference>
<evidence type="ECO:0000256" key="6">
    <source>
        <dbReference type="ARBA" id="ARBA00022837"/>
    </source>
</evidence>
<dbReference type="InterPro" id="IPR050801">
    <property type="entry name" value="Ca-Dep_Lectins_ImmuneDev"/>
</dbReference>
<gene>
    <name evidence="18" type="primary">LOC109462428</name>
</gene>
<dbReference type="SUPFAM" id="SSF49854">
    <property type="entry name" value="Spermadhesin, CUB domain"/>
    <property type="match status" value="1"/>
</dbReference>
<dbReference type="SMART" id="SM00327">
    <property type="entry name" value="VWA"/>
    <property type="match status" value="1"/>
</dbReference>
<keyword evidence="2" id="KW-0964">Secreted</keyword>
<dbReference type="InterPro" id="IPR016187">
    <property type="entry name" value="CTDL_fold"/>
</dbReference>
<evidence type="ECO:0000256" key="2">
    <source>
        <dbReference type="ARBA" id="ARBA00022525"/>
    </source>
</evidence>
<feature type="region of interest" description="Disordered" evidence="11">
    <location>
        <begin position="47"/>
        <end position="79"/>
    </location>
</feature>
<feature type="domain" description="C-type lectin" evidence="15">
    <location>
        <begin position="790"/>
        <end position="894"/>
    </location>
</feature>
<feature type="signal peptide" evidence="12">
    <location>
        <begin position="1"/>
        <end position="18"/>
    </location>
</feature>
<evidence type="ECO:0000259" key="16">
    <source>
        <dbReference type="PROSITE" id="PS50234"/>
    </source>
</evidence>
<keyword evidence="4 12" id="KW-0732">Signal</keyword>
<dbReference type="CDD" id="cd00037">
    <property type="entry name" value="CLECT"/>
    <property type="match status" value="4"/>
</dbReference>
<accession>A0A6P4YCC2</accession>
<dbReference type="InterPro" id="IPR008979">
    <property type="entry name" value="Galactose-bd-like_sf"/>
</dbReference>
<dbReference type="Gene3D" id="3.10.100.10">
    <property type="entry name" value="Mannose-Binding Protein A, subunit A"/>
    <property type="match status" value="4"/>
</dbReference>
<evidence type="ECO:0000256" key="9">
    <source>
        <dbReference type="PROSITE-ProRule" id="PRU00059"/>
    </source>
</evidence>
<protein>
    <submittedName>
        <fullName evidence="18">Uncharacterized protein LOC109462428 isoform X2</fullName>
    </submittedName>
</protein>
<keyword evidence="17" id="KW-1185">Reference proteome</keyword>
<sequence length="1362" mass="148361">MKLHWALLVALLFVVGESSMSAAAPDKRDLSANFLIQRLEEFLRDDGGASAESAGASTEEDESSSGSGEGSEEAAERREETFLETRGYSGYTQRGGTQYKVFAQLKSYQAAKQTCAAQGGHLADVKTRALHNFLLSEIRKVDANRDYWIGLNDITVENTWTWSDGTRISDCDFKNWAPGEPNNAYANRGGPGQDCGQLWKSRSFQWDDDTCTNQKYFICQRGPGEENVCGSGGAGSGQCAASSTNIARGRPTQQSSVAHGGVPGRAVDGNTNSQWGGSSCTHTGNDNQPWWRVDLGSSNCVDRVVVTNRADCCPERLQNFKVYVGDNPNVVANPTCGGAQSVTGKATITVDCGGRTGRYVGIALPGRQYLTLCEVQVFGGAGSGQQCDPGEENCESGGYINLGCWRDTGNRAIPTLEGSDSRLDGSYQNRQNAIEKCYQAAKERGFTYFAVQNGGWCASSAIAGETYQKFGRSTTCGADGEGGPWGNQVYKITDALPKIVSLGCWKDTGNRAIPTIEGSDARLDGSYGARRDAINKCYQAAKSRGYTYFALQNGGWCATSATAGKTYQKYGPSTTCRTDGEGGPWGNQVYQIPGGAACEAPLDLFLVLDGSGSVGAANFDKVKQFARDMVNRFDIGPTATRVGVLQYSDRNSLVFNLGAKSDKPSTISAINAITYQKGGTKTGAAMQFVRTNAAWRQGGNVPKVIIVLTDGKSGDSVSGPAQSLAASGITVYGIGVGNFDHGQLLQIANNDQNNVIELSDFNALATKISEIAKVVCEKVSDVCPSGYKEFNGICYKAFNTVKTFLQASKACYDDGGTLAMPKDAATNAFLKTLKDKVDPAGFFWFGLVDQHTENEWQWVDGGNLVRGQSDWKPGEPNNAGDEDFAEYFPNKWNDVGGNARNRKFICQVIPTDSPQGYVYHQLSHMSYKVYNVKKDYKGAVEACRADGGSLAEPRDAAANTFLIYLKNAVDNRAWFRFGLTDEHQEGGWMWGSGVALSTFRTWGPGEPNNRRNEDCAEYFPGSHPKNKRNTWNDGPCTARTRTFICQVVPKGCPRGYKQRGAICYKAFDKKKNYDEAEMACRAEGGSLAMPRDQATNDFLIKLKNDKDGSSWFWLGADDKNDEGTWLGRDGQQFGSFRAWFPGEPNQAGGNEDCLMLFESPRNKWNDQGCATKQKFICQIQLPIVGSCGGNIQGEFGTIVSPGYPDTYADNQKCTWNIMARPGKVLTLIFEDFDLQGTSDTVTVEDPCSDRELGKFSGSTLPAPVRSADKQLRIVFRTDHSVSERGFRVKFFASDASGKREIEEPMSVQQPDEIMEGRGQEEGGQEERGLEEAADEEVLMETLKMLEDDLRNAGNELRELHEE</sequence>
<dbReference type="InterPro" id="IPR018378">
    <property type="entry name" value="C-type_lectin_CS"/>
</dbReference>
<dbReference type="PANTHER" id="PTHR22801">
    <property type="entry name" value="LITHOSTATHINE"/>
    <property type="match status" value="1"/>
</dbReference>
<dbReference type="PRINTS" id="PR00453">
    <property type="entry name" value="VWFADOMAIN"/>
</dbReference>
<keyword evidence="6" id="KW-0106">Calcium</keyword>
<dbReference type="OrthoDB" id="547680at2759"/>
<dbReference type="SUPFAM" id="SSF56436">
    <property type="entry name" value="C-type lectin-like"/>
    <property type="match status" value="4"/>
</dbReference>
<dbReference type="SUPFAM" id="SSF53300">
    <property type="entry name" value="vWA-like"/>
    <property type="match status" value="1"/>
</dbReference>
<keyword evidence="10" id="KW-0175">Coiled coil</keyword>
<dbReference type="PROSITE" id="PS50022">
    <property type="entry name" value="FA58C_3"/>
    <property type="match status" value="1"/>
</dbReference>
<dbReference type="GeneID" id="109462428"/>
<comment type="subcellular location">
    <subcellularLocation>
        <location evidence="1">Secreted</location>
    </subcellularLocation>
</comment>
<feature type="region of interest" description="Disordered" evidence="11">
    <location>
        <begin position="1299"/>
        <end position="1334"/>
    </location>
</feature>
<dbReference type="Gene3D" id="3.40.50.410">
    <property type="entry name" value="von Willebrand factor, type A domain"/>
    <property type="match status" value="1"/>
</dbReference>
<keyword evidence="8" id="KW-0325">Glycoprotein</keyword>
<dbReference type="PANTHER" id="PTHR22801:SF63">
    <property type="entry name" value="C-TYPE LECTIN DOMAIN-CONTAINING PROTEIN"/>
    <property type="match status" value="1"/>
</dbReference>
<name>A0A6P4YCC2_BRABE</name>
<dbReference type="InterPro" id="IPR035914">
    <property type="entry name" value="Sperma_CUB_dom_sf"/>
</dbReference>
<evidence type="ECO:0000256" key="4">
    <source>
        <dbReference type="ARBA" id="ARBA00022729"/>
    </source>
</evidence>
<evidence type="ECO:0000256" key="7">
    <source>
        <dbReference type="ARBA" id="ARBA00023157"/>
    </source>
</evidence>
<keyword evidence="3" id="KW-0479">Metal-binding</keyword>
<dbReference type="Pfam" id="PF00059">
    <property type="entry name" value="Lectin_C"/>
    <property type="match status" value="4"/>
</dbReference>
<evidence type="ECO:0000313" key="17">
    <source>
        <dbReference type="Proteomes" id="UP000515135"/>
    </source>
</evidence>
<dbReference type="GO" id="GO:0005576">
    <property type="term" value="C:extracellular region"/>
    <property type="evidence" value="ECO:0007669"/>
    <property type="project" value="UniProtKB-SubCell"/>
</dbReference>
<proteinExistence type="predicted"/>
<feature type="domain" description="C-type lectin" evidence="15">
    <location>
        <begin position="1059"/>
        <end position="1178"/>
    </location>
</feature>
<feature type="chain" id="PRO_5027759175" evidence="12">
    <location>
        <begin position="19"/>
        <end position="1362"/>
    </location>
</feature>
<evidence type="ECO:0000259" key="15">
    <source>
        <dbReference type="PROSITE" id="PS50041"/>
    </source>
</evidence>
<dbReference type="Pfam" id="PF00092">
    <property type="entry name" value="VWA"/>
    <property type="match status" value="1"/>
</dbReference>
<dbReference type="CDD" id="cd00041">
    <property type="entry name" value="CUB"/>
    <property type="match status" value="1"/>
</dbReference>
<evidence type="ECO:0000256" key="8">
    <source>
        <dbReference type="ARBA" id="ARBA00023180"/>
    </source>
</evidence>
<evidence type="ECO:0000259" key="13">
    <source>
        <dbReference type="PROSITE" id="PS01180"/>
    </source>
</evidence>
<keyword evidence="7" id="KW-1015">Disulfide bond</keyword>
<dbReference type="InterPro" id="IPR000859">
    <property type="entry name" value="CUB_dom"/>
</dbReference>
<evidence type="ECO:0000313" key="18">
    <source>
        <dbReference type="RefSeq" id="XP_019614541.1"/>
    </source>
</evidence>
<evidence type="ECO:0000256" key="5">
    <source>
        <dbReference type="ARBA" id="ARBA00022737"/>
    </source>
</evidence>
<dbReference type="PROSITE" id="PS50234">
    <property type="entry name" value="VWFA"/>
    <property type="match status" value="1"/>
</dbReference>
<dbReference type="SMART" id="SM00042">
    <property type="entry name" value="CUB"/>
    <property type="match status" value="1"/>
</dbReference>
<keyword evidence="5" id="KW-0677">Repeat</keyword>